<dbReference type="InterPro" id="IPR001683">
    <property type="entry name" value="PX_dom"/>
</dbReference>
<dbReference type="PANTHER" id="PTHR12431">
    <property type="entry name" value="SORTING NEXIN 17 AND 27"/>
    <property type="match status" value="1"/>
</dbReference>
<comment type="caution">
    <text evidence="2">The sequence shown here is derived from an EMBL/GenBank/DDBJ whole genome shotgun (WGS) entry which is preliminary data.</text>
</comment>
<feature type="domain" description="PX" evidence="1">
    <location>
        <begin position="56"/>
        <end position="140"/>
    </location>
</feature>
<dbReference type="PROSITE" id="PS50195">
    <property type="entry name" value="PX"/>
    <property type="match status" value="1"/>
</dbReference>
<dbReference type="Pfam" id="PF00787">
    <property type="entry name" value="PX"/>
    <property type="match status" value="1"/>
</dbReference>
<dbReference type="GO" id="GO:0035091">
    <property type="term" value="F:phosphatidylinositol binding"/>
    <property type="evidence" value="ECO:0007669"/>
    <property type="project" value="InterPro"/>
</dbReference>
<dbReference type="STRING" id="137246.A0A401TSC9"/>
<dbReference type="GO" id="GO:0005769">
    <property type="term" value="C:early endosome"/>
    <property type="evidence" value="ECO:0007669"/>
    <property type="project" value="TreeGrafter"/>
</dbReference>
<dbReference type="SUPFAM" id="SSF64268">
    <property type="entry name" value="PX domain"/>
    <property type="match status" value="1"/>
</dbReference>
<reference evidence="2 3" key="1">
    <citation type="journal article" date="2018" name="Nat. Ecol. Evol.">
        <title>Shark genomes provide insights into elasmobranch evolution and the origin of vertebrates.</title>
        <authorList>
            <person name="Hara Y"/>
            <person name="Yamaguchi K"/>
            <person name="Onimaru K"/>
            <person name="Kadota M"/>
            <person name="Koyanagi M"/>
            <person name="Keeley SD"/>
            <person name="Tatsumi K"/>
            <person name="Tanaka K"/>
            <person name="Motone F"/>
            <person name="Kageyama Y"/>
            <person name="Nozu R"/>
            <person name="Adachi N"/>
            <person name="Nishimura O"/>
            <person name="Nakagawa R"/>
            <person name="Tanegashima C"/>
            <person name="Kiyatake I"/>
            <person name="Matsumoto R"/>
            <person name="Murakumo K"/>
            <person name="Nishida K"/>
            <person name="Terakita A"/>
            <person name="Kuratani S"/>
            <person name="Sato K"/>
            <person name="Hyodo S Kuraku.S."/>
        </authorList>
    </citation>
    <scope>NUCLEOTIDE SEQUENCE [LARGE SCALE GENOMIC DNA]</scope>
</reference>
<feature type="non-terminal residue" evidence="2">
    <location>
        <position position="140"/>
    </location>
</feature>
<dbReference type="OMA" id="HIYMAGR"/>
<evidence type="ECO:0000313" key="3">
    <source>
        <dbReference type="Proteomes" id="UP000287033"/>
    </source>
</evidence>
<proteinExistence type="predicted"/>
<dbReference type="Gene3D" id="3.30.1520.10">
    <property type="entry name" value="Phox-like domain"/>
    <property type="match status" value="1"/>
</dbReference>
<name>A0A401TSC9_CHIPU</name>
<protein>
    <recommendedName>
        <fullName evidence="1">PX domain-containing protein</fullName>
    </recommendedName>
</protein>
<dbReference type="Gene3D" id="2.30.42.10">
    <property type="match status" value="1"/>
</dbReference>
<dbReference type="Proteomes" id="UP000287033">
    <property type="component" value="Unassembled WGS sequence"/>
</dbReference>
<evidence type="ECO:0000313" key="2">
    <source>
        <dbReference type="EMBL" id="GCC45580.1"/>
    </source>
</evidence>
<sequence length="140" mass="16208">NAVNVEGATHKQVVDLIRAGDQELLLTVLSVPLNESEILDPSDDSSGPSYDYSEKQALPISLPSYKHVELNGERFVVYHIYMAGRQLCLKRYREFAMLHQNLKREFPDFPFPRLPGKWPFSLSEQQLDSRRRGLEEYLEK</sequence>
<organism evidence="2 3">
    <name type="scientific">Chiloscyllium punctatum</name>
    <name type="common">Brownbanded bambooshark</name>
    <name type="synonym">Hemiscyllium punctatum</name>
    <dbReference type="NCBI Taxonomy" id="137246"/>
    <lineage>
        <taxon>Eukaryota</taxon>
        <taxon>Metazoa</taxon>
        <taxon>Chordata</taxon>
        <taxon>Craniata</taxon>
        <taxon>Vertebrata</taxon>
        <taxon>Chondrichthyes</taxon>
        <taxon>Elasmobranchii</taxon>
        <taxon>Galeomorphii</taxon>
        <taxon>Galeoidea</taxon>
        <taxon>Orectolobiformes</taxon>
        <taxon>Hemiscylliidae</taxon>
        <taxon>Chiloscyllium</taxon>
    </lineage>
</organism>
<dbReference type="OrthoDB" id="10036828at2759"/>
<keyword evidence="3" id="KW-1185">Reference proteome</keyword>
<dbReference type="GO" id="GO:0006886">
    <property type="term" value="P:intracellular protein transport"/>
    <property type="evidence" value="ECO:0007669"/>
    <property type="project" value="TreeGrafter"/>
</dbReference>
<dbReference type="InterPro" id="IPR036034">
    <property type="entry name" value="PDZ_sf"/>
</dbReference>
<gene>
    <name evidence="2" type="ORF">chiPu_0029897</name>
</gene>
<feature type="non-terminal residue" evidence="2">
    <location>
        <position position="1"/>
    </location>
</feature>
<dbReference type="FunFam" id="3.30.1520.10:FF:000003">
    <property type="entry name" value="sorting nexin-27 isoform X2"/>
    <property type="match status" value="1"/>
</dbReference>
<dbReference type="PANTHER" id="PTHR12431:SF19">
    <property type="entry name" value="SORTING NEXIN-27"/>
    <property type="match status" value="1"/>
</dbReference>
<dbReference type="AlphaFoldDB" id="A0A401TSC9"/>
<evidence type="ECO:0000259" key="1">
    <source>
        <dbReference type="PROSITE" id="PS50195"/>
    </source>
</evidence>
<dbReference type="EMBL" id="BEZZ01169494">
    <property type="protein sequence ID" value="GCC45580.1"/>
    <property type="molecule type" value="Genomic_DNA"/>
</dbReference>
<dbReference type="GO" id="GO:0032456">
    <property type="term" value="P:endocytic recycling"/>
    <property type="evidence" value="ECO:0007669"/>
    <property type="project" value="TreeGrafter"/>
</dbReference>
<accession>A0A401TSC9</accession>
<dbReference type="InterPro" id="IPR036871">
    <property type="entry name" value="PX_dom_sf"/>
</dbReference>